<sequence length="127" mass="13046">MGGTGSGRWNYHNKRLTAQECWAIGVDHGTGLLGGKHGPGARELPARFVDGNLPRHKVAGQPTGIATLPCASSATRSSLARQPACQRLGLLLRGGAVRVSFGGAHLRVDRGNPGVALGAPPGNHSLS</sequence>
<reference evidence="1" key="1">
    <citation type="submission" date="2020-02" db="EMBL/GenBank/DDBJ databases">
        <authorList>
            <person name="Meier V. D."/>
        </authorList>
    </citation>
    <scope>NUCLEOTIDE SEQUENCE</scope>
    <source>
        <strain evidence="1">AVDCRST_MAG12</strain>
    </source>
</reference>
<organism evidence="1">
    <name type="scientific">uncultured Rubrobacteraceae bacterium</name>
    <dbReference type="NCBI Taxonomy" id="349277"/>
    <lineage>
        <taxon>Bacteria</taxon>
        <taxon>Bacillati</taxon>
        <taxon>Actinomycetota</taxon>
        <taxon>Rubrobacteria</taxon>
        <taxon>Rubrobacterales</taxon>
        <taxon>Rubrobacteraceae</taxon>
        <taxon>environmental samples</taxon>
    </lineage>
</organism>
<accession>A0A6J4T7X3</accession>
<protein>
    <submittedName>
        <fullName evidence="1">Uncharacterized protein</fullName>
    </submittedName>
</protein>
<name>A0A6J4T7X3_9ACTN</name>
<proteinExistence type="predicted"/>
<evidence type="ECO:0000313" key="1">
    <source>
        <dbReference type="EMBL" id="CAA9516091.1"/>
    </source>
</evidence>
<gene>
    <name evidence="1" type="ORF">AVDCRST_MAG12-3486</name>
</gene>
<dbReference type="EMBL" id="CADCVK010000492">
    <property type="protein sequence ID" value="CAA9516091.1"/>
    <property type="molecule type" value="Genomic_DNA"/>
</dbReference>
<dbReference type="AlphaFoldDB" id="A0A6J4T7X3"/>